<evidence type="ECO:0008006" key="4">
    <source>
        <dbReference type="Google" id="ProtNLM"/>
    </source>
</evidence>
<protein>
    <recommendedName>
        <fullName evidence="4">Cell wall protein</fullName>
    </recommendedName>
</protein>
<dbReference type="EMBL" id="AJIX01000033">
    <property type="protein sequence ID" value="KGR07241.1"/>
    <property type="molecule type" value="Genomic_DNA"/>
</dbReference>
<evidence type="ECO:0000313" key="3">
    <source>
        <dbReference type="Proteomes" id="UP000030161"/>
    </source>
</evidence>
<gene>
    <name evidence="2" type="ORF">MG3_04517</name>
</gene>
<reference evidence="2 3" key="1">
    <citation type="submission" date="2013-12" db="EMBL/GenBank/DDBJ databases">
        <title>The Genome Sequence of Candida albicans P78048.</title>
        <authorList>
            <consortium name="The Broad Institute Genome Sequencing Platform"/>
            <consortium name="The Broad Institute Genome Sequencing Center for Infectious Disease"/>
            <person name="Cuomo C."/>
            <person name="Bennett R."/>
            <person name="Hirakawa M."/>
            <person name="Noverr M."/>
            <person name="Mitchell A."/>
            <person name="Young S.K."/>
            <person name="Zeng Q."/>
            <person name="Gargeya S."/>
            <person name="Fitzgerald M."/>
            <person name="Abouelleil A."/>
            <person name="Alvarado L."/>
            <person name="Berlin A.M."/>
            <person name="Chapman S.B."/>
            <person name="Dewar J."/>
            <person name="Goldberg J."/>
            <person name="Griggs A."/>
            <person name="Gujja S."/>
            <person name="Hansen M."/>
            <person name="Howarth C."/>
            <person name="Imamovic A."/>
            <person name="Larimer J."/>
            <person name="McCowan C."/>
            <person name="Murphy C."/>
            <person name="Pearson M."/>
            <person name="Priest M."/>
            <person name="Roberts A."/>
            <person name="Saif S."/>
            <person name="Shea T."/>
            <person name="Sykes S."/>
            <person name="Wortman J."/>
            <person name="Nusbaum C."/>
            <person name="Birren B."/>
        </authorList>
    </citation>
    <scope>NUCLEOTIDE SEQUENCE [LARGE SCALE GENOMIC DNA]</scope>
    <source>
        <strain evidence="2 3">P78048</strain>
    </source>
</reference>
<feature type="signal peptide" evidence="1">
    <location>
        <begin position="1"/>
        <end position="17"/>
    </location>
</feature>
<organism evidence="2 3">
    <name type="scientific">Candida albicans P78048</name>
    <dbReference type="NCBI Taxonomy" id="1094989"/>
    <lineage>
        <taxon>Eukaryota</taxon>
        <taxon>Fungi</taxon>
        <taxon>Dikarya</taxon>
        <taxon>Ascomycota</taxon>
        <taxon>Saccharomycotina</taxon>
        <taxon>Pichiomycetes</taxon>
        <taxon>Debaryomycetaceae</taxon>
        <taxon>Candida/Lodderomyces clade</taxon>
        <taxon>Candida</taxon>
    </lineage>
</organism>
<proteinExistence type="predicted"/>
<sequence>MFKFVIYLFTFIAFATANYTTWSLVTDYTTYCPQSTEITVNNSIITITGPTTLTITGECTLDYVATVEAAPSSIPSNITVIESNGASKLNLRSLAGAGLVAAIFIAFI</sequence>
<keyword evidence="1" id="KW-0732">Signal</keyword>
<comment type="caution">
    <text evidence="2">The sequence shown here is derived from an EMBL/GenBank/DDBJ whole genome shotgun (WGS) entry which is preliminary data.</text>
</comment>
<evidence type="ECO:0000256" key="1">
    <source>
        <dbReference type="SAM" id="SignalP"/>
    </source>
</evidence>
<feature type="chain" id="PRO_5044202014" description="Cell wall protein" evidence="1">
    <location>
        <begin position="18"/>
        <end position="108"/>
    </location>
</feature>
<dbReference type="Proteomes" id="UP000030161">
    <property type="component" value="Unassembled WGS sequence"/>
</dbReference>
<name>A0AB34PMC3_CANAX</name>
<dbReference type="AlphaFoldDB" id="A0AB34PMC3"/>
<evidence type="ECO:0000313" key="2">
    <source>
        <dbReference type="EMBL" id="KGR07241.1"/>
    </source>
</evidence>
<accession>A0AB34PMC3</accession>